<gene>
    <name evidence="3" type="primary">106083235</name>
</gene>
<evidence type="ECO:0000256" key="1">
    <source>
        <dbReference type="SAM" id="MobiDB-lite"/>
    </source>
</evidence>
<evidence type="ECO:0000313" key="3">
    <source>
        <dbReference type="EnsemblMetazoa" id="SCAU003559-PA"/>
    </source>
</evidence>
<dbReference type="Proteomes" id="UP000095300">
    <property type="component" value="Unassembled WGS sequence"/>
</dbReference>
<dbReference type="OrthoDB" id="8019085at2759"/>
<feature type="region of interest" description="Disordered" evidence="1">
    <location>
        <begin position="165"/>
        <end position="196"/>
    </location>
</feature>
<keyword evidence="2" id="KW-1133">Transmembrane helix</keyword>
<name>A0A1I8NZX0_STOCA</name>
<feature type="transmembrane region" description="Helical" evidence="2">
    <location>
        <begin position="76"/>
        <end position="101"/>
    </location>
</feature>
<organism evidence="3 4">
    <name type="scientific">Stomoxys calcitrans</name>
    <name type="common">Stable fly</name>
    <name type="synonym">Conops calcitrans</name>
    <dbReference type="NCBI Taxonomy" id="35570"/>
    <lineage>
        <taxon>Eukaryota</taxon>
        <taxon>Metazoa</taxon>
        <taxon>Ecdysozoa</taxon>
        <taxon>Arthropoda</taxon>
        <taxon>Hexapoda</taxon>
        <taxon>Insecta</taxon>
        <taxon>Pterygota</taxon>
        <taxon>Neoptera</taxon>
        <taxon>Endopterygota</taxon>
        <taxon>Diptera</taxon>
        <taxon>Brachycera</taxon>
        <taxon>Muscomorpha</taxon>
        <taxon>Muscoidea</taxon>
        <taxon>Muscidae</taxon>
        <taxon>Stomoxys</taxon>
    </lineage>
</organism>
<proteinExistence type="predicted"/>
<accession>A0A1I8NZX0</accession>
<keyword evidence="2" id="KW-0812">Transmembrane</keyword>
<reference evidence="3" key="1">
    <citation type="submission" date="2020-05" db="UniProtKB">
        <authorList>
            <consortium name="EnsemblMetazoa"/>
        </authorList>
    </citation>
    <scope>IDENTIFICATION</scope>
    <source>
        <strain evidence="3">USDA</strain>
    </source>
</reference>
<evidence type="ECO:0000256" key="2">
    <source>
        <dbReference type="SAM" id="Phobius"/>
    </source>
</evidence>
<dbReference type="KEGG" id="scac:106083235"/>
<dbReference type="AlphaFoldDB" id="A0A1I8NZX0"/>
<protein>
    <submittedName>
        <fullName evidence="3">Uncharacterized protein</fullName>
    </submittedName>
</protein>
<evidence type="ECO:0000313" key="4">
    <source>
        <dbReference type="Proteomes" id="UP000095300"/>
    </source>
</evidence>
<sequence>MPTNFDSCLERLCERPLQCRFPPCNCEKCQERRIDNDETDSEEEDGGGCWNLSTETESEEFHCRDNKPRICLPTNINAALCDIFGVIAFIIMTSVTLWLMVWHYMWRFGVYIYRSGRKTQYIALALLSMLFLCIVFHSIGGCTMKTQHKEKIKTSCVCNDVKGNEPKTTPTNEKQRQRGGANEMQHSHGTHTKLDPEHIKEECKKKKSSDSLCALCGKFHKDSLVKSKTEMSDHEVRRIFEKFKLYSMPSEWKSPPAIIVLLKDYLVDFFGGWQ</sequence>
<feature type="transmembrane region" description="Helical" evidence="2">
    <location>
        <begin position="121"/>
        <end position="143"/>
    </location>
</feature>
<dbReference type="VEuPathDB" id="VectorBase:SCAU003559"/>
<dbReference type="EnsemblMetazoa" id="SCAU003559-RA">
    <property type="protein sequence ID" value="SCAU003559-PA"/>
    <property type="gene ID" value="SCAU003559"/>
</dbReference>
<keyword evidence="2" id="KW-0472">Membrane</keyword>
<keyword evidence="4" id="KW-1185">Reference proteome</keyword>